<dbReference type="CDD" id="cd05008">
    <property type="entry name" value="SIS_GlmS_GlmD_1"/>
    <property type="match status" value="1"/>
</dbReference>
<feature type="initiator methionine" description="Removed" evidence="10">
    <location>
        <position position="1"/>
    </location>
</feature>
<feature type="domain" description="Glutamine amidotransferase type-2" evidence="11">
    <location>
        <begin position="2"/>
        <end position="223"/>
    </location>
</feature>
<organism evidence="13 15">
    <name type="scientific">Anaerobutyricum hallii</name>
    <dbReference type="NCBI Taxonomy" id="39488"/>
    <lineage>
        <taxon>Bacteria</taxon>
        <taxon>Bacillati</taxon>
        <taxon>Bacillota</taxon>
        <taxon>Clostridia</taxon>
        <taxon>Lachnospirales</taxon>
        <taxon>Lachnospiraceae</taxon>
        <taxon>Anaerobutyricum</taxon>
    </lineage>
</organism>
<evidence type="ECO:0000259" key="11">
    <source>
        <dbReference type="PROSITE" id="PS51278"/>
    </source>
</evidence>
<dbReference type="FunFam" id="3.60.20.10:FF:000006">
    <property type="entry name" value="Glutamine--fructose-6-phosphate aminotransferase [isomerizing]"/>
    <property type="match status" value="1"/>
</dbReference>
<evidence type="ECO:0000256" key="10">
    <source>
        <dbReference type="HAMAP-Rule" id="MF_00164"/>
    </source>
</evidence>
<evidence type="ECO:0000256" key="8">
    <source>
        <dbReference type="ARBA" id="ARBA00022737"/>
    </source>
</evidence>
<accession>A0A173V5W2</accession>
<dbReference type="HAMAP" id="MF_00164">
    <property type="entry name" value="GlmS"/>
    <property type="match status" value="1"/>
</dbReference>
<dbReference type="GO" id="GO:0097367">
    <property type="term" value="F:carbohydrate derivative binding"/>
    <property type="evidence" value="ECO:0007669"/>
    <property type="project" value="InterPro"/>
</dbReference>
<dbReference type="Pfam" id="PF13522">
    <property type="entry name" value="GATase_6"/>
    <property type="match status" value="1"/>
</dbReference>
<dbReference type="NCBIfam" id="TIGR01135">
    <property type="entry name" value="glmS"/>
    <property type="match status" value="1"/>
</dbReference>
<dbReference type="InterPro" id="IPR001347">
    <property type="entry name" value="SIS_dom"/>
</dbReference>
<dbReference type="Pfam" id="PF01380">
    <property type="entry name" value="SIS"/>
    <property type="match status" value="2"/>
</dbReference>
<proteinExistence type="inferred from homology"/>
<gene>
    <name evidence="10 13" type="primary">glmS</name>
    <name evidence="14" type="ORF">DW068_06670</name>
    <name evidence="13" type="ORF">ERS852578_02933</name>
</gene>
<dbReference type="SUPFAM" id="SSF53697">
    <property type="entry name" value="SIS domain"/>
    <property type="match status" value="1"/>
</dbReference>
<feature type="active site" description="Nucleophile; for GATase activity" evidence="10">
    <location>
        <position position="2"/>
    </location>
</feature>
<dbReference type="PROSITE" id="PS51464">
    <property type="entry name" value="SIS"/>
    <property type="match status" value="2"/>
</dbReference>
<dbReference type="EMBL" id="CYYC01000065">
    <property type="protein sequence ID" value="CUN21238.1"/>
    <property type="molecule type" value="Genomic_DNA"/>
</dbReference>
<dbReference type="GO" id="GO:0006487">
    <property type="term" value="P:protein N-linked glycosylation"/>
    <property type="evidence" value="ECO:0007669"/>
    <property type="project" value="TreeGrafter"/>
</dbReference>
<dbReference type="CDD" id="cd00714">
    <property type="entry name" value="GFAT"/>
    <property type="match status" value="1"/>
</dbReference>
<feature type="active site" description="For Fru-6P isomerization activity" evidence="10">
    <location>
        <position position="608"/>
    </location>
</feature>
<evidence type="ECO:0000256" key="4">
    <source>
        <dbReference type="ARBA" id="ARBA00016090"/>
    </source>
</evidence>
<dbReference type="EC" id="2.6.1.16" evidence="3 10"/>
<dbReference type="GO" id="GO:0006047">
    <property type="term" value="P:UDP-N-acetylglucosamine metabolic process"/>
    <property type="evidence" value="ECO:0007669"/>
    <property type="project" value="TreeGrafter"/>
</dbReference>
<keyword evidence="5 10" id="KW-0963">Cytoplasm</keyword>
<dbReference type="InterPro" id="IPR035466">
    <property type="entry name" value="GlmS/AgaS_SIS"/>
</dbReference>
<name>A0A173V5W2_9FIRM</name>
<evidence type="ECO:0000313" key="15">
    <source>
        <dbReference type="Proteomes" id="UP000095390"/>
    </source>
</evidence>
<dbReference type="InterPro" id="IPR005855">
    <property type="entry name" value="GFAT"/>
</dbReference>
<comment type="function">
    <text evidence="10">Catalyzes the first step in hexosamine metabolism, converting fructose-6P into glucosamine-6P using glutamine as a nitrogen source.</text>
</comment>
<dbReference type="GO" id="GO:0005975">
    <property type="term" value="P:carbohydrate metabolic process"/>
    <property type="evidence" value="ECO:0007669"/>
    <property type="project" value="UniProtKB-UniRule"/>
</dbReference>
<dbReference type="GO" id="GO:0005829">
    <property type="term" value="C:cytosol"/>
    <property type="evidence" value="ECO:0007669"/>
    <property type="project" value="TreeGrafter"/>
</dbReference>
<keyword evidence="6 10" id="KW-0032">Aminotransferase</keyword>
<evidence type="ECO:0000256" key="5">
    <source>
        <dbReference type="ARBA" id="ARBA00022490"/>
    </source>
</evidence>
<dbReference type="PANTHER" id="PTHR10937:SF0">
    <property type="entry name" value="GLUTAMINE--FRUCTOSE-6-PHOSPHATE TRANSAMINASE (ISOMERIZING)"/>
    <property type="match status" value="1"/>
</dbReference>
<evidence type="ECO:0000256" key="9">
    <source>
        <dbReference type="ARBA" id="ARBA00022962"/>
    </source>
</evidence>
<evidence type="ECO:0000313" key="14">
    <source>
        <dbReference type="EMBL" id="RHK39741.1"/>
    </source>
</evidence>
<keyword evidence="7 10" id="KW-0808">Transferase</keyword>
<dbReference type="RefSeq" id="WP_022170189.1">
    <property type="nucleotide sequence ID" value="NZ_CYYC01000065.1"/>
</dbReference>
<dbReference type="Gene3D" id="3.40.50.10490">
    <property type="entry name" value="Glucose-6-phosphate isomerase like protein, domain 1"/>
    <property type="match status" value="2"/>
</dbReference>
<dbReference type="GO" id="GO:0004360">
    <property type="term" value="F:glutamine-fructose-6-phosphate transaminase (isomerizing) activity"/>
    <property type="evidence" value="ECO:0007669"/>
    <property type="project" value="UniProtKB-UniRule"/>
</dbReference>
<dbReference type="Gene3D" id="3.60.20.10">
    <property type="entry name" value="Glutamine Phosphoribosylpyrophosphate, subunit 1, domain 1"/>
    <property type="match status" value="1"/>
</dbReference>
<dbReference type="OrthoDB" id="106547at2"/>
<evidence type="ECO:0000256" key="1">
    <source>
        <dbReference type="ARBA" id="ARBA00001031"/>
    </source>
</evidence>
<dbReference type="Proteomes" id="UP000283497">
    <property type="component" value="Unassembled WGS sequence"/>
</dbReference>
<evidence type="ECO:0000256" key="3">
    <source>
        <dbReference type="ARBA" id="ARBA00012916"/>
    </source>
</evidence>
<comment type="subcellular location">
    <subcellularLocation>
        <location evidence="2 10">Cytoplasm</location>
    </subcellularLocation>
</comment>
<dbReference type="AlphaFoldDB" id="A0A173V5W2"/>
<comment type="catalytic activity">
    <reaction evidence="1 10">
        <text>D-fructose 6-phosphate + L-glutamine = D-glucosamine 6-phosphate + L-glutamate</text>
        <dbReference type="Rhea" id="RHEA:13237"/>
        <dbReference type="ChEBI" id="CHEBI:29985"/>
        <dbReference type="ChEBI" id="CHEBI:58359"/>
        <dbReference type="ChEBI" id="CHEBI:58725"/>
        <dbReference type="ChEBI" id="CHEBI:61527"/>
        <dbReference type="EC" id="2.6.1.16"/>
    </reaction>
</comment>
<keyword evidence="9" id="KW-0315">Glutamine amidotransferase</keyword>
<feature type="domain" description="SIS" evidence="12">
    <location>
        <begin position="462"/>
        <end position="603"/>
    </location>
</feature>
<dbReference type="InterPro" id="IPR017932">
    <property type="entry name" value="GATase_2_dom"/>
</dbReference>
<dbReference type="InterPro" id="IPR029055">
    <property type="entry name" value="Ntn_hydrolases_N"/>
</dbReference>
<feature type="domain" description="SIS" evidence="12">
    <location>
        <begin position="290"/>
        <end position="429"/>
    </location>
</feature>
<evidence type="ECO:0000259" key="12">
    <source>
        <dbReference type="PROSITE" id="PS51464"/>
    </source>
</evidence>
<sequence length="613" mass="67805">MCGIVGYTGREAAAPIVLNGLSKLEYRGYDSAGVAVFNEAENDIDIVKTKGRLKNLLEKTDSGKAMPGGCGIGHTRWATHGAPSEKNAHPHCSDDKMVVMVHNGIIENYQELKDHLTQKGYTFYSETDTEVAVKLIAYYYEKTDHNPLESMSRALLRVRGSFALGIMFKDRPGVIYAARKDSPLIVGQNEGGAFIASDVPAILSYTRNVYYLDNMEMAELHEDSIRFFNMNGDEIEKEMVNIKWDAEAAEKGGFEHFMMKEIHEQPKALKDTINTYVKDGKIDLSSVGISPEEFAQYHRICIVACGSAYHVGIAAKYVMEDLTGLMVDVDFASEFRYRNPKLSQDTLVVIISQSGETADSLAALRLTKEMGVKTLAIVNVVGSSIAREADHVMYTLAGPEIAVATTKAYSTQLICMYILSMYAAQVRGEIEESTLNSMLKEIVLLPEKVASILADKERIQWFANKFASAHDVFFIGRGLDYAICQEGSLKMKEVSYVHSEAYAAGELKHGTISLIEDGTLVIGVLTQSHLCEKTLSNMQEVKSRGAYLMGVAENGSYYLEDMVDFVVYVPKTDPHFTTTLAIIPLQLMGYYVSVARGLDVDKPRNLAKSVTVE</sequence>
<dbReference type="FunFam" id="3.40.50.10490:FF:000001">
    <property type="entry name" value="Glutamine--fructose-6-phosphate aminotransferase [isomerizing]"/>
    <property type="match status" value="1"/>
</dbReference>
<evidence type="ECO:0000256" key="6">
    <source>
        <dbReference type="ARBA" id="ARBA00022576"/>
    </source>
</evidence>
<evidence type="ECO:0000256" key="7">
    <source>
        <dbReference type="ARBA" id="ARBA00022679"/>
    </source>
</evidence>
<dbReference type="PANTHER" id="PTHR10937">
    <property type="entry name" value="GLUCOSAMINE--FRUCTOSE-6-PHOSPHATE AMINOTRANSFERASE, ISOMERIZING"/>
    <property type="match status" value="1"/>
</dbReference>
<dbReference type="CDD" id="cd05009">
    <property type="entry name" value="SIS_GlmS_GlmD_2"/>
    <property type="match status" value="1"/>
</dbReference>
<dbReference type="PROSITE" id="PS51278">
    <property type="entry name" value="GATASE_TYPE_2"/>
    <property type="match status" value="1"/>
</dbReference>
<dbReference type="GO" id="GO:0006002">
    <property type="term" value="P:fructose 6-phosphate metabolic process"/>
    <property type="evidence" value="ECO:0007669"/>
    <property type="project" value="TreeGrafter"/>
</dbReference>
<reference evidence="14 16" key="2">
    <citation type="submission" date="2018-08" db="EMBL/GenBank/DDBJ databases">
        <title>A genome reference for cultivated species of the human gut microbiota.</title>
        <authorList>
            <person name="Zou Y."/>
            <person name="Xue W."/>
            <person name="Luo G."/>
        </authorList>
    </citation>
    <scope>NUCLEOTIDE SEQUENCE [LARGE SCALE GENOMIC DNA]</scope>
    <source>
        <strain evidence="14 16">AF45-14BH</strain>
    </source>
</reference>
<dbReference type="InterPro" id="IPR035490">
    <property type="entry name" value="GlmS/FrlB_SIS"/>
</dbReference>
<reference evidence="13 15" key="1">
    <citation type="submission" date="2015-09" db="EMBL/GenBank/DDBJ databases">
        <authorList>
            <consortium name="Pathogen Informatics"/>
        </authorList>
    </citation>
    <scope>NUCLEOTIDE SEQUENCE [LARGE SCALE GENOMIC DNA]</scope>
    <source>
        <strain evidence="13 15">2789STDY5834966</strain>
    </source>
</reference>
<dbReference type="InterPro" id="IPR046348">
    <property type="entry name" value="SIS_dom_sf"/>
</dbReference>
<keyword evidence="8" id="KW-0677">Repeat</keyword>
<dbReference type="Proteomes" id="UP000095390">
    <property type="component" value="Unassembled WGS sequence"/>
</dbReference>
<evidence type="ECO:0000256" key="2">
    <source>
        <dbReference type="ARBA" id="ARBA00004496"/>
    </source>
</evidence>
<evidence type="ECO:0000313" key="16">
    <source>
        <dbReference type="Proteomes" id="UP000283497"/>
    </source>
</evidence>
<comment type="subunit">
    <text evidence="10">Homodimer.</text>
</comment>
<dbReference type="InterPro" id="IPR047084">
    <property type="entry name" value="GFAT_N"/>
</dbReference>
<evidence type="ECO:0000313" key="13">
    <source>
        <dbReference type="EMBL" id="CUN21238.1"/>
    </source>
</evidence>
<dbReference type="EMBL" id="QRNJ01000021">
    <property type="protein sequence ID" value="RHK39741.1"/>
    <property type="molecule type" value="Genomic_DNA"/>
</dbReference>
<dbReference type="SUPFAM" id="SSF56235">
    <property type="entry name" value="N-terminal nucleophile aminohydrolases (Ntn hydrolases)"/>
    <property type="match status" value="1"/>
</dbReference>
<protein>
    <recommendedName>
        <fullName evidence="4 10">Glutamine--fructose-6-phosphate aminotransferase [isomerizing]</fullName>
        <ecNumber evidence="3 10">2.6.1.16</ecNumber>
    </recommendedName>
    <alternativeName>
        <fullName evidence="10">D-fructose-6-phosphate amidotransferase</fullName>
    </alternativeName>
    <alternativeName>
        <fullName evidence="10">GFAT</fullName>
    </alternativeName>
    <alternativeName>
        <fullName evidence="10">Glucosamine-6-phosphate synthase</fullName>
    </alternativeName>
    <alternativeName>
        <fullName evidence="10">Hexosephosphate aminotransferase</fullName>
    </alternativeName>
    <alternativeName>
        <fullName evidence="10">L-glutamine--D-fructose-6-phosphate amidotransferase</fullName>
    </alternativeName>
</protein>
<dbReference type="NCBIfam" id="NF001484">
    <property type="entry name" value="PRK00331.1"/>
    <property type="match status" value="1"/>
</dbReference>